<evidence type="ECO:0000256" key="12">
    <source>
        <dbReference type="SAM" id="Phobius"/>
    </source>
</evidence>
<sequence>MSFSFLGLIIKRHLKLILSSIVFFVAISSFITYGVMRPKYTSTTDLLVNQKLSKSQAAAQQQQAQADVQRIYTYKDIIKSPAIQNTVKKDLAGEPGMTKKPNISVQSQENSQVFSVSATANNPYTASDVANETAKVFQNKIKKMMDINSVTIVSKATPVLKPTSPHYMLNILAGLLIGLLIGLGASLLSEFNDKSVKNVDYLEDLGLNNLGLIYEIDKSDMKIATNKHGRRIDNHERRV</sequence>
<evidence type="ECO:0000256" key="3">
    <source>
        <dbReference type="ARBA" id="ARBA00006683"/>
    </source>
</evidence>
<feature type="transmembrane region" description="Helical" evidence="12">
    <location>
        <begin position="16"/>
        <end position="36"/>
    </location>
</feature>
<dbReference type="EMBL" id="QFCR01000014">
    <property type="protein sequence ID" value="TNK90244.1"/>
    <property type="molecule type" value="Genomic_DNA"/>
</dbReference>
<dbReference type="GO" id="GO:0000271">
    <property type="term" value="P:polysaccharide biosynthetic process"/>
    <property type="evidence" value="ECO:0007669"/>
    <property type="project" value="UniProtKB-KW"/>
</dbReference>
<dbReference type="InterPro" id="IPR050445">
    <property type="entry name" value="Bact_polysacc_biosynth/exp"/>
</dbReference>
<evidence type="ECO:0000256" key="4">
    <source>
        <dbReference type="ARBA" id="ARBA00020739"/>
    </source>
</evidence>
<dbReference type="Proteomes" id="UP000313312">
    <property type="component" value="Unassembled WGS sequence"/>
</dbReference>
<organism evidence="14 15">
    <name type="scientific">Fructilactobacillus sanfranciscensis</name>
    <name type="common">Lactobacillus sanfranciscensis</name>
    <dbReference type="NCBI Taxonomy" id="1625"/>
    <lineage>
        <taxon>Bacteria</taxon>
        <taxon>Bacillati</taxon>
        <taxon>Bacillota</taxon>
        <taxon>Bacilli</taxon>
        <taxon>Lactobacillales</taxon>
        <taxon>Lactobacillaceae</taxon>
        <taxon>Fructilactobacillus</taxon>
    </lineage>
</organism>
<evidence type="ECO:0000256" key="10">
    <source>
        <dbReference type="ARBA" id="ARBA00023169"/>
    </source>
</evidence>
<dbReference type="AlphaFoldDB" id="A0A5C4TKB6"/>
<evidence type="ECO:0000256" key="7">
    <source>
        <dbReference type="ARBA" id="ARBA00022903"/>
    </source>
</evidence>
<evidence type="ECO:0000313" key="14">
    <source>
        <dbReference type="EMBL" id="TNK90244.1"/>
    </source>
</evidence>
<dbReference type="PANTHER" id="PTHR32309">
    <property type="entry name" value="TYROSINE-PROTEIN KINASE"/>
    <property type="match status" value="1"/>
</dbReference>
<comment type="similarity">
    <text evidence="3">Belongs to the CpsC/CapA family.</text>
</comment>
<name>A0A5C4TKB6_FRUSA</name>
<evidence type="ECO:0000256" key="5">
    <source>
        <dbReference type="ARBA" id="ARBA00022475"/>
    </source>
</evidence>
<proteinExistence type="inferred from homology"/>
<gene>
    <name evidence="14" type="ORF">DID87_04890</name>
</gene>
<evidence type="ECO:0000313" key="15">
    <source>
        <dbReference type="Proteomes" id="UP000313312"/>
    </source>
</evidence>
<evidence type="ECO:0000256" key="8">
    <source>
        <dbReference type="ARBA" id="ARBA00022989"/>
    </source>
</evidence>
<keyword evidence="7" id="KW-0972">Capsule biogenesis/degradation</keyword>
<dbReference type="Pfam" id="PF02706">
    <property type="entry name" value="Wzz"/>
    <property type="match status" value="1"/>
</dbReference>
<comment type="caution">
    <text evidence="14">The sequence shown here is derived from an EMBL/GenBank/DDBJ whole genome shotgun (WGS) entry which is preliminary data.</text>
</comment>
<evidence type="ECO:0000256" key="2">
    <source>
        <dbReference type="ARBA" id="ARBA00005132"/>
    </source>
</evidence>
<dbReference type="InterPro" id="IPR003856">
    <property type="entry name" value="LPS_length_determ_N"/>
</dbReference>
<feature type="transmembrane region" description="Helical" evidence="12">
    <location>
        <begin position="167"/>
        <end position="188"/>
    </location>
</feature>
<keyword evidence="10" id="KW-0270">Exopolysaccharide synthesis</keyword>
<keyword evidence="6 12" id="KW-0812">Transmembrane</keyword>
<keyword evidence="5" id="KW-1003">Cell membrane</keyword>
<evidence type="ECO:0000256" key="6">
    <source>
        <dbReference type="ARBA" id="ARBA00022692"/>
    </source>
</evidence>
<evidence type="ECO:0000256" key="1">
    <source>
        <dbReference type="ARBA" id="ARBA00004651"/>
    </source>
</evidence>
<keyword evidence="8 12" id="KW-1133">Transmembrane helix</keyword>
<dbReference type="GO" id="GO:0004713">
    <property type="term" value="F:protein tyrosine kinase activity"/>
    <property type="evidence" value="ECO:0007669"/>
    <property type="project" value="TreeGrafter"/>
</dbReference>
<protein>
    <recommendedName>
        <fullName evidence="4">Capsular polysaccharide biosynthesis protein CpsC</fullName>
    </recommendedName>
</protein>
<keyword evidence="9 12" id="KW-0472">Membrane</keyword>
<evidence type="ECO:0000256" key="11">
    <source>
        <dbReference type="ARBA" id="ARBA00045736"/>
    </source>
</evidence>
<comment type="pathway">
    <text evidence="2">Capsule biogenesis; capsule polysaccharide biosynthesis.</text>
</comment>
<evidence type="ECO:0000256" key="9">
    <source>
        <dbReference type="ARBA" id="ARBA00023136"/>
    </source>
</evidence>
<feature type="domain" description="Polysaccharide chain length determinant N-terminal" evidence="13">
    <location>
        <begin position="7"/>
        <end position="91"/>
    </location>
</feature>
<dbReference type="GO" id="GO:0005886">
    <property type="term" value="C:plasma membrane"/>
    <property type="evidence" value="ECO:0007669"/>
    <property type="project" value="UniProtKB-SubCell"/>
</dbReference>
<dbReference type="PANTHER" id="PTHR32309:SF13">
    <property type="entry name" value="FERRIC ENTEROBACTIN TRANSPORT PROTEIN FEPE"/>
    <property type="match status" value="1"/>
</dbReference>
<comment type="function">
    <text evidence="11">Required for CpsD phosphorylation. Involved in the regulation of capsular polysaccharide biosynthesis. May be part of a complex that directs the coordinated polymerization and export to the cell surface of the capsular polysaccharide.</text>
</comment>
<comment type="subcellular location">
    <subcellularLocation>
        <location evidence="1">Cell membrane</location>
        <topology evidence="1">Multi-pass membrane protein</topology>
    </subcellularLocation>
</comment>
<accession>A0A5C4TKB6</accession>
<reference evidence="14 15" key="1">
    <citation type="submission" date="2018-05" db="EMBL/GenBank/DDBJ databases">
        <title>Lactobacillus sanfranciscensis Ah4 draft denome sequence.</title>
        <authorList>
            <person name="Zhang G."/>
        </authorList>
    </citation>
    <scope>NUCLEOTIDE SEQUENCE [LARGE SCALE GENOMIC DNA]</scope>
    <source>
        <strain evidence="14 15">Ah4</strain>
    </source>
</reference>
<evidence type="ECO:0000259" key="13">
    <source>
        <dbReference type="Pfam" id="PF02706"/>
    </source>
</evidence>